<dbReference type="SUPFAM" id="SSF48576">
    <property type="entry name" value="Terpenoid synthases"/>
    <property type="match status" value="1"/>
</dbReference>
<gene>
    <name evidence="8" type="ORF">ACFQU8_13180</name>
</gene>
<keyword evidence="6" id="KW-0414">Isoprene biosynthesis</keyword>
<dbReference type="EMBL" id="JBHTGR010000057">
    <property type="protein sequence ID" value="MFC7748137.1"/>
    <property type="molecule type" value="Genomic_DNA"/>
</dbReference>
<evidence type="ECO:0000256" key="4">
    <source>
        <dbReference type="ARBA" id="ARBA00022723"/>
    </source>
</evidence>
<dbReference type="InterPro" id="IPR008949">
    <property type="entry name" value="Isoprenoid_synthase_dom_sf"/>
</dbReference>
<dbReference type="Proteomes" id="UP001596620">
    <property type="component" value="Unassembled WGS sequence"/>
</dbReference>
<evidence type="ECO:0000256" key="5">
    <source>
        <dbReference type="ARBA" id="ARBA00022842"/>
    </source>
</evidence>
<organism evidence="8 9">
    <name type="scientific">Lentibacillus kimchii</name>
    <dbReference type="NCBI Taxonomy" id="1542911"/>
    <lineage>
        <taxon>Bacteria</taxon>
        <taxon>Bacillati</taxon>
        <taxon>Bacillota</taxon>
        <taxon>Bacilli</taxon>
        <taxon>Bacillales</taxon>
        <taxon>Bacillaceae</taxon>
        <taxon>Lentibacillus</taxon>
    </lineage>
</organism>
<evidence type="ECO:0000256" key="3">
    <source>
        <dbReference type="ARBA" id="ARBA00022679"/>
    </source>
</evidence>
<evidence type="ECO:0000313" key="9">
    <source>
        <dbReference type="Proteomes" id="UP001596620"/>
    </source>
</evidence>
<comment type="caution">
    <text evidence="8">The sequence shown here is derived from an EMBL/GenBank/DDBJ whole genome shotgun (WGS) entry which is preliminary data.</text>
</comment>
<dbReference type="Pfam" id="PF00348">
    <property type="entry name" value="polyprenyl_synt"/>
    <property type="match status" value="1"/>
</dbReference>
<dbReference type="CDD" id="cd00685">
    <property type="entry name" value="Trans_IPPS_HT"/>
    <property type="match status" value="1"/>
</dbReference>
<keyword evidence="9" id="KW-1185">Reference proteome</keyword>
<sequence>MIVQQELNDFINTTKQLIQQELQKRLQNLDIPERLKNSMLYSIRAGGKRMRPVLLMASYEAYHHDREKALSAALALEMIHTYSLIHDDLPAMDDDDLRRGQPTNHKQYDDATAVLAGDALLTFGFEVIAADAYLTSEEKVQLIQLLSEASGPKGMVAGQMLDMEAEKKPVTLAELETIHLNKTGELFRFAIHSGAYLSGATAEQLAYLDQFAHYLGLIFQVQDDILDVSGDPEKLGKPVGSDNENEKNTYVRLLGLEGAASMKQDYVQKAYDALYGANAETSLLKSLTDYFSNRDH</sequence>
<dbReference type="PANTHER" id="PTHR43281:SF1">
    <property type="entry name" value="FARNESYL DIPHOSPHATE SYNTHASE"/>
    <property type="match status" value="1"/>
</dbReference>
<name>A0ABW2UW48_9BACI</name>
<dbReference type="PANTHER" id="PTHR43281">
    <property type="entry name" value="FARNESYL DIPHOSPHATE SYNTHASE"/>
    <property type="match status" value="1"/>
</dbReference>
<comment type="cofactor">
    <cofactor evidence="1">
        <name>Mg(2+)</name>
        <dbReference type="ChEBI" id="CHEBI:18420"/>
    </cofactor>
</comment>
<evidence type="ECO:0000256" key="2">
    <source>
        <dbReference type="ARBA" id="ARBA00006706"/>
    </source>
</evidence>
<reference evidence="9" key="1">
    <citation type="journal article" date="2019" name="Int. J. Syst. Evol. Microbiol.">
        <title>The Global Catalogue of Microorganisms (GCM) 10K type strain sequencing project: providing services to taxonomists for standard genome sequencing and annotation.</title>
        <authorList>
            <consortium name="The Broad Institute Genomics Platform"/>
            <consortium name="The Broad Institute Genome Sequencing Center for Infectious Disease"/>
            <person name="Wu L."/>
            <person name="Ma J."/>
        </authorList>
    </citation>
    <scope>NUCLEOTIDE SEQUENCE [LARGE SCALE GENOMIC DNA]</scope>
    <source>
        <strain evidence="9">JCM 30234</strain>
    </source>
</reference>
<dbReference type="InterPro" id="IPR000092">
    <property type="entry name" value="Polyprenyl_synt"/>
</dbReference>
<evidence type="ECO:0000256" key="1">
    <source>
        <dbReference type="ARBA" id="ARBA00001946"/>
    </source>
</evidence>
<dbReference type="InterPro" id="IPR053378">
    <property type="entry name" value="Prenyl_diphosphate_synthase"/>
</dbReference>
<keyword evidence="3 7" id="KW-0808">Transferase</keyword>
<comment type="similarity">
    <text evidence="2 7">Belongs to the FPP/GGPP synthase family.</text>
</comment>
<evidence type="ECO:0000313" key="8">
    <source>
        <dbReference type="EMBL" id="MFC7748137.1"/>
    </source>
</evidence>
<dbReference type="SFLD" id="SFLDG01017">
    <property type="entry name" value="Polyprenyl_Transferase_Like"/>
    <property type="match status" value="1"/>
</dbReference>
<dbReference type="NCBIfam" id="NF045485">
    <property type="entry name" value="FPPsyn"/>
    <property type="match status" value="1"/>
</dbReference>
<dbReference type="EC" id="2.5.1.-" evidence="8"/>
<dbReference type="PROSITE" id="PS00444">
    <property type="entry name" value="POLYPRENYL_SYNTHASE_2"/>
    <property type="match status" value="1"/>
</dbReference>
<keyword evidence="4" id="KW-0479">Metal-binding</keyword>
<accession>A0ABW2UW48</accession>
<dbReference type="SFLD" id="SFLDS00005">
    <property type="entry name" value="Isoprenoid_Synthase_Type_I"/>
    <property type="match status" value="1"/>
</dbReference>
<dbReference type="PROSITE" id="PS00723">
    <property type="entry name" value="POLYPRENYL_SYNTHASE_1"/>
    <property type="match status" value="1"/>
</dbReference>
<protein>
    <submittedName>
        <fullName evidence="8">Polyprenyl synthetase family protein</fullName>
        <ecNumber evidence="8">2.5.1.-</ecNumber>
    </submittedName>
</protein>
<evidence type="ECO:0000256" key="7">
    <source>
        <dbReference type="RuleBase" id="RU004466"/>
    </source>
</evidence>
<evidence type="ECO:0000256" key="6">
    <source>
        <dbReference type="ARBA" id="ARBA00023229"/>
    </source>
</evidence>
<proteinExistence type="inferred from homology"/>
<dbReference type="InterPro" id="IPR033749">
    <property type="entry name" value="Polyprenyl_synt_CS"/>
</dbReference>
<dbReference type="RefSeq" id="WP_382361145.1">
    <property type="nucleotide sequence ID" value="NZ_JBHTGR010000057.1"/>
</dbReference>
<dbReference type="Gene3D" id="1.10.600.10">
    <property type="entry name" value="Farnesyl Diphosphate Synthase"/>
    <property type="match status" value="1"/>
</dbReference>
<dbReference type="GO" id="GO:0016740">
    <property type="term" value="F:transferase activity"/>
    <property type="evidence" value="ECO:0007669"/>
    <property type="project" value="UniProtKB-KW"/>
</dbReference>
<keyword evidence="5" id="KW-0460">Magnesium</keyword>